<dbReference type="EMBL" id="CP002739">
    <property type="protein sequence ID" value="AEF17040.1"/>
    <property type="molecule type" value="Genomic_DNA"/>
</dbReference>
<accession>F6BK45</accession>
<keyword evidence="1" id="KW-1133">Transmembrane helix</keyword>
<dbReference type="InterPro" id="IPR030949">
    <property type="entry name" value="ECF_S_folate_fam"/>
</dbReference>
<keyword evidence="1" id="KW-0812">Transmembrane</keyword>
<gene>
    <name evidence="2" type="ordered locus">Thexy_1007</name>
</gene>
<evidence type="ECO:0008006" key="4">
    <source>
        <dbReference type="Google" id="ProtNLM"/>
    </source>
</evidence>
<dbReference type="Proteomes" id="UP000007239">
    <property type="component" value="Chromosome"/>
</dbReference>
<dbReference type="Pfam" id="PF07155">
    <property type="entry name" value="ECF-ribofla_trS"/>
    <property type="match status" value="1"/>
</dbReference>
<sequence>MKKIHTRELVFLALLISLNIVLSRIASIRIAVGGIEGIRIGFGALPVILAGIMFGSTAGGIVGAVGDIVGYYINPLGPYMPHFTLTAALTGIIPALVLKPIKAPIPSIWQLLIAIGVGQLISSVILVPYFLLLLFKMPLVTTLPPKVVGEIINVPIYSLFTQVLLKRINIVYFKDN</sequence>
<proteinExistence type="predicted"/>
<dbReference type="KEGG" id="txy:Thexy_1007"/>
<evidence type="ECO:0000313" key="2">
    <source>
        <dbReference type="EMBL" id="AEF17040.1"/>
    </source>
</evidence>
<feature type="transmembrane region" description="Helical" evidence="1">
    <location>
        <begin position="79"/>
        <end position="98"/>
    </location>
</feature>
<dbReference type="AlphaFoldDB" id="F6BK45"/>
<dbReference type="eggNOG" id="COG3601">
    <property type="taxonomic scope" value="Bacteria"/>
</dbReference>
<evidence type="ECO:0000313" key="3">
    <source>
        <dbReference type="Proteomes" id="UP000007239"/>
    </source>
</evidence>
<evidence type="ECO:0000256" key="1">
    <source>
        <dbReference type="SAM" id="Phobius"/>
    </source>
</evidence>
<reference evidence="2" key="1">
    <citation type="submission" date="2011-05" db="EMBL/GenBank/DDBJ databases">
        <title>Complete sequence of Thermoanaerobacterium xylanolyticum LX-11.</title>
        <authorList>
            <consortium name="US DOE Joint Genome Institute"/>
            <person name="Lucas S."/>
            <person name="Han J."/>
            <person name="Lapidus A."/>
            <person name="Cheng J.-F."/>
            <person name="Goodwin L."/>
            <person name="Pitluck S."/>
            <person name="Peters L."/>
            <person name="Mikhailova N."/>
            <person name="Lu M."/>
            <person name="Han C."/>
            <person name="Tapia R."/>
            <person name="Land M."/>
            <person name="Hauser L."/>
            <person name="Kyrpides N."/>
            <person name="Ivanova N."/>
            <person name="Pagani I."/>
            <person name="Hemme C."/>
            <person name="Woyke T."/>
        </authorList>
    </citation>
    <scope>NUCLEOTIDE SEQUENCE</scope>
    <source>
        <strain evidence="2">LX-11</strain>
    </source>
</reference>
<feature type="transmembrane region" description="Helical" evidence="1">
    <location>
        <begin position="44"/>
        <end position="73"/>
    </location>
</feature>
<dbReference type="HOGENOM" id="CLU_098232_4_0_9"/>
<dbReference type="Gene3D" id="1.10.1760.20">
    <property type="match status" value="1"/>
</dbReference>
<dbReference type="GO" id="GO:0016020">
    <property type="term" value="C:membrane"/>
    <property type="evidence" value="ECO:0007669"/>
    <property type="project" value="InterPro"/>
</dbReference>
<organism evidence="2 3">
    <name type="scientific">Thermoanaerobacterium xylanolyticum (strain ATCC 49914 / DSM 7097 / LX-11)</name>
    <dbReference type="NCBI Taxonomy" id="858215"/>
    <lineage>
        <taxon>Bacteria</taxon>
        <taxon>Bacillati</taxon>
        <taxon>Bacillota</taxon>
        <taxon>Clostridia</taxon>
        <taxon>Thermoanaerobacterales</taxon>
        <taxon>Thermoanaerobacteraceae</taxon>
        <taxon>Thermoanaerobacterium</taxon>
    </lineage>
</organism>
<protein>
    <recommendedName>
        <fullName evidence="4">Signal transduction histidine kinase, LytS</fullName>
    </recommendedName>
</protein>
<dbReference type="NCBIfam" id="TIGR04518">
    <property type="entry name" value="ECF_S_folT_fam"/>
    <property type="match status" value="1"/>
</dbReference>
<keyword evidence="1" id="KW-0472">Membrane</keyword>
<feature type="transmembrane region" description="Helical" evidence="1">
    <location>
        <begin position="110"/>
        <end position="135"/>
    </location>
</feature>
<dbReference type="InterPro" id="IPR009825">
    <property type="entry name" value="ECF_substrate-spec-like"/>
</dbReference>
<dbReference type="STRING" id="858215.Thexy_1007"/>
<keyword evidence="3" id="KW-1185">Reference proteome</keyword>
<feature type="transmembrane region" description="Helical" evidence="1">
    <location>
        <begin position="12"/>
        <end position="32"/>
    </location>
</feature>
<dbReference type="RefSeq" id="WP_013787783.1">
    <property type="nucleotide sequence ID" value="NC_015555.1"/>
</dbReference>
<name>F6BK45_THEXL</name>
<feature type="transmembrane region" description="Helical" evidence="1">
    <location>
        <begin position="147"/>
        <end position="165"/>
    </location>
</feature>